<dbReference type="Proteomes" id="UP001264340">
    <property type="component" value="Unassembled WGS sequence"/>
</dbReference>
<reference evidence="2 3" key="1">
    <citation type="submission" date="2023-07" db="EMBL/GenBank/DDBJ databases">
        <title>Sorghum-associated microbial communities from plants grown in Nebraska, USA.</title>
        <authorList>
            <person name="Schachtman D."/>
        </authorList>
    </citation>
    <scope>NUCLEOTIDE SEQUENCE [LARGE SCALE GENOMIC DNA]</scope>
    <source>
        <strain evidence="2 3">DS1316</strain>
    </source>
</reference>
<organism evidence="2 3">
    <name type="scientific">Paraburkholderia terricola</name>
    <dbReference type="NCBI Taxonomy" id="169427"/>
    <lineage>
        <taxon>Bacteria</taxon>
        <taxon>Pseudomonadati</taxon>
        <taxon>Pseudomonadota</taxon>
        <taxon>Betaproteobacteria</taxon>
        <taxon>Burkholderiales</taxon>
        <taxon>Burkholderiaceae</taxon>
        <taxon>Paraburkholderia</taxon>
    </lineage>
</organism>
<protein>
    <submittedName>
        <fullName evidence="2">Uncharacterized protein</fullName>
    </submittedName>
</protein>
<keyword evidence="3" id="KW-1185">Reference proteome</keyword>
<evidence type="ECO:0000256" key="1">
    <source>
        <dbReference type="SAM" id="MobiDB-lite"/>
    </source>
</evidence>
<feature type="region of interest" description="Disordered" evidence="1">
    <location>
        <begin position="15"/>
        <end position="44"/>
    </location>
</feature>
<dbReference type="EMBL" id="JAVDRP010000009">
    <property type="protein sequence ID" value="MDR6411013.1"/>
    <property type="molecule type" value="Genomic_DNA"/>
</dbReference>
<comment type="caution">
    <text evidence="2">The sequence shown here is derived from an EMBL/GenBank/DDBJ whole genome shotgun (WGS) entry which is preliminary data.</text>
</comment>
<evidence type="ECO:0000313" key="2">
    <source>
        <dbReference type="EMBL" id="MDR6411013.1"/>
    </source>
</evidence>
<proteinExistence type="predicted"/>
<name>A0ABU1LWA5_9BURK</name>
<evidence type="ECO:0000313" key="3">
    <source>
        <dbReference type="Proteomes" id="UP001264340"/>
    </source>
</evidence>
<sequence>MHPPLAGVALNWLSQPDVTSPLPGEPRQPTRCARRKGGVTASGK</sequence>
<accession>A0ABU1LWA5</accession>
<gene>
    <name evidence="2" type="ORF">J2804_004441</name>
</gene>